<dbReference type="PANTHER" id="PTHR30126:SF81">
    <property type="entry name" value="HTH-TYPE TRANSCRIPTIONAL REGULATOR ILVY"/>
    <property type="match status" value="1"/>
</dbReference>
<keyword evidence="4" id="KW-0804">Transcription</keyword>
<evidence type="ECO:0000313" key="6">
    <source>
        <dbReference type="EMBL" id="GHD30460.1"/>
    </source>
</evidence>
<gene>
    <name evidence="6" type="ORF">GCM10007053_12250</name>
</gene>
<dbReference type="InterPro" id="IPR000847">
    <property type="entry name" value="LysR_HTH_N"/>
</dbReference>
<dbReference type="PANTHER" id="PTHR30126">
    <property type="entry name" value="HTH-TYPE TRANSCRIPTIONAL REGULATOR"/>
    <property type="match status" value="1"/>
</dbReference>
<keyword evidence="2" id="KW-0805">Transcription regulation</keyword>
<feature type="domain" description="HTH lysR-type" evidence="5">
    <location>
        <begin position="1"/>
        <end position="58"/>
    </location>
</feature>
<evidence type="ECO:0000259" key="5">
    <source>
        <dbReference type="PROSITE" id="PS50931"/>
    </source>
</evidence>
<dbReference type="InterPro" id="IPR036388">
    <property type="entry name" value="WH-like_DNA-bd_sf"/>
</dbReference>
<dbReference type="AlphaFoldDB" id="A0A919CK99"/>
<protein>
    <submittedName>
        <fullName evidence="6">Transcriptional regulator</fullName>
    </submittedName>
</protein>
<dbReference type="EMBL" id="BMYM01000001">
    <property type="protein sequence ID" value="GHD30460.1"/>
    <property type="molecule type" value="Genomic_DNA"/>
</dbReference>
<dbReference type="InterPro" id="IPR036390">
    <property type="entry name" value="WH_DNA-bd_sf"/>
</dbReference>
<dbReference type="SUPFAM" id="SSF53850">
    <property type="entry name" value="Periplasmic binding protein-like II"/>
    <property type="match status" value="1"/>
</dbReference>
<dbReference type="GO" id="GO:0000976">
    <property type="term" value="F:transcription cis-regulatory region binding"/>
    <property type="evidence" value="ECO:0007669"/>
    <property type="project" value="TreeGrafter"/>
</dbReference>
<dbReference type="GO" id="GO:0003700">
    <property type="term" value="F:DNA-binding transcription factor activity"/>
    <property type="evidence" value="ECO:0007669"/>
    <property type="project" value="InterPro"/>
</dbReference>
<dbReference type="CDD" id="cd05466">
    <property type="entry name" value="PBP2_LTTR_substrate"/>
    <property type="match status" value="1"/>
</dbReference>
<dbReference type="PRINTS" id="PR00039">
    <property type="entry name" value="HTHLYSR"/>
</dbReference>
<dbReference type="Gene3D" id="1.10.10.10">
    <property type="entry name" value="Winged helix-like DNA-binding domain superfamily/Winged helix DNA-binding domain"/>
    <property type="match status" value="1"/>
</dbReference>
<evidence type="ECO:0000256" key="2">
    <source>
        <dbReference type="ARBA" id="ARBA00023015"/>
    </source>
</evidence>
<sequence length="292" mass="31758">MDFQHLRAFLRVAESGSFSIAADNLHLTQPAISKRIAQLEDDLGTELFDRIARSVSLTEAGKALLPHAQEIENQIGLARQSVHDLAGEPSGALRLATSHHIGLHRLPPVLSAFSQDYSGVHIDIDFMDSEQAHELIMQAKIDLALVTLSPTPESGLRTVPIWQDRLAFMASHAHPLASEKSLTLAQLGKEAAVLPGLGTYTGQIVKQLFDSQQLSLNVSMATNYLETLRMMSSVGLGWTVLPAIMLDDSLVTLPVKGVKMQRTLGVVYHRGRSLSRAAKAFIDALKQAGDDD</sequence>
<keyword evidence="3" id="KW-0238">DNA-binding</keyword>
<dbReference type="RefSeq" id="WP_189476212.1">
    <property type="nucleotide sequence ID" value="NZ_BMYM01000001.1"/>
</dbReference>
<dbReference type="Proteomes" id="UP000644693">
    <property type="component" value="Unassembled WGS sequence"/>
</dbReference>
<name>A0A919CK99_9GAMM</name>
<dbReference type="Pfam" id="PF00126">
    <property type="entry name" value="HTH_1"/>
    <property type="match status" value="1"/>
</dbReference>
<reference evidence="6" key="1">
    <citation type="journal article" date="2014" name="Int. J. Syst. Evol. Microbiol.">
        <title>Complete genome sequence of Corynebacterium casei LMG S-19264T (=DSM 44701T), isolated from a smear-ripened cheese.</title>
        <authorList>
            <consortium name="US DOE Joint Genome Institute (JGI-PGF)"/>
            <person name="Walter F."/>
            <person name="Albersmeier A."/>
            <person name="Kalinowski J."/>
            <person name="Ruckert C."/>
        </authorList>
    </citation>
    <scope>NUCLEOTIDE SEQUENCE</scope>
    <source>
        <strain evidence="6">KCTC 23430</strain>
    </source>
</reference>
<dbReference type="PROSITE" id="PS50931">
    <property type="entry name" value="HTH_LYSR"/>
    <property type="match status" value="1"/>
</dbReference>
<dbReference type="InterPro" id="IPR005119">
    <property type="entry name" value="LysR_subst-bd"/>
</dbReference>
<reference evidence="6" key="2">
    <citation type="submission" date="2020-09" db="EMBL/GenBank/DDBJ databases">
        <authorList>
            <person name="Sun Q."/>
            <person name="Kim S."/>
        </authorList>
    </citation>
    <scope>NUCLEOTIDE SEQUENCE</scope>
    <source>
        <strain evidence="6">KCTC 23430</strain>
    </source>
</reference>
<dbReference type="SUPFAM" id="SSF46785">
    <property type="entry name" value="Winged helix' DNA-binding domain"/>
    <property type="match status" value="1"/>
</dbReference>
<comment type="similarity">
    <text evidence="1">Belongs to the LysR transcriptional regulatory family.</text>
</comment>
<dbReference type="Pfam" id="PF03466">
    <property type="entry name" value="LysR_substrate"/>
    <property type="match status" value="1"/>
</dbReference>
<keyword evidence="7" id="KW-1185">Reference proteome</keyword>
<evidence type="ECO:0000256" key="3">
    <source>
        <dbReference type="ARBA" id="ARBA00023125"/>
    </source>
</evidence>
<dbReference type="FunFam" id="1.10.10.10:FF:000001">
    <property type="entry name" value="LysR family transcriptional regulator"/>
    <property type="match status" value="1"/>
</dbReference>
<evidence type="ECO:0000313" key="7">
    <source>
        <dbReference type="Proteomes" id="UP000644693"/>
    </source>
</evidence>
<evidence type="ECO:0000256" key="1">
    <source>
        <dbReference type="ARBA" id="ARBA00009437"/>
    </source>
</evidence>
<comment type="caution">
    <text evidence="6">The sequence shown here is derived from an EMBL/GenBank/DDBJ whole genome shotgun (WGS) entry which is preliminary data.</text>
</comment>
<proteinExistence type="inferred from homology"/>
<dbReference type="Gene3D" id="3.40.190.290">
    <property type="match status" value="1"/>
</dbReference>
<organism evidence="6 7">
    <name type="scientific">Parahalioglobus pacificus</name>
    <dbReference type="NCBI Taxonomy" id="930806"/>
    <lineage>
        <taxon>Bacteria</taxon>
        <taxon>Pseudomonadati</taxon>
        <taxon>Pseudomonadota</taxon>
        <taxon>Gammaproteobacteria</taxon>
        <taxon>Cellvibrionales</taxon>
        <taxon>Halieaceae</taxon>
        <taxon>Parahalioglobus</taxon>
    </lineage>
</organism>
<evidence type="ECO:0000256" key="4">
    <source>
        <dbReference type="ARBA" id="ARBA00023163"/>
    </source>
</evidence>
<accession>A0A919CK99</accession>